<dbReference type="Proteomes" id="UP000184300">
    <property type="component" value="Unassembled WGS sequence"/>
</dbReference>
<evidence type="ECO:0000313" key="2">
    <source>
        <dbReference type="Proteomes" id="UP000184300"/>
    </source>
</evidence>
<gene>
    <name evidence="1" type="ORF">ASPGLDRAFT_459369</name>
</gene>
<proteinExistence type="predicted"/>
<dbReference type="GeneID" id="34462611"/>
<accession>A0A1L9VGR1</accession>
<evidence type="ECO:0000313" key="1">
    <source>
        <dbReference type="EMBL" id="OJJ83106.1"/>
    </source>
</evidence>
<dbReference type="RefSeq" id="XP_022399804.1">
    <property type="nucleotide sequence ID" value="XM_022546350.1"/>
</dbReference>
<protein>
    <submittedName>
        <fullName evidence="1">Uncharacterized protein</fullName>
    </submittedName>
</protein>
<dbReference type="VEuPathDB" id="FungiDB:ASPGLDRAFT_459369"/>
<keyword evidence="2" id="KW-1185">Reference proteome</keyword>
<sequence>MRSSHAARAAYIAASMQRVGLREGEKKKKKKKKKRKNNSVYGCYGLLCLIGSKGKKKKKTGISPVQWEGLSFYSSRCGRLVILSFFSQHQTFNNSFVLTCSLVYLFSYRYIYPTYITSFVKETFPTRSIDANFLLILYPEVAP</sequence>
<dbReference type="EMBL" id="KV878900">
    <property type="protein sequence ID" value="OJJ83106.1"/>
    <property type="molecule type" value="Genomic_DNA"/>
</dbReference>
<dbReference type="AlphaFoldDB" id="A0A1L9VGR1"/>
<organism evidence="1 2">
    <name type="scientific">Aspergillus glaucus CBS 516.65</name>
    <dbReference type="NCBI Taxonomy" id="1160497"/>
    <lineage>
        <taxon>Eukaryota</taxon>
        <taxon>Fungi</taxon>
        <taxon>Dikarya</taxon>
        <taxon>Ascomycota</taxon>
        <taxon>Pezizomycotina</taxon>
        <taxon>Eurotiomycetes</taxon>
        <taxon>Eurotiomycetidae</taxon>
        <taxon>Eurotiales</taxon>
        <taxon>Aspergillaceae</taxon>
        <taxon>Aspergillus</taxon>
        <taxon>Aspergillus subgen. Aspergillus</taxon>
    </lineage>
</organism>
<reference evidence="2" key="1">
    <citation type="journal article" date="2017" name="Genome Biol.">
        <title>Comparative genomics reveals high biological diversity and specific adaptations in the industrially and medically important fungal genus Aspergillus.</title>
        <authorList>
            <person name="de Vries R.P."/>
            <person name="Riley R."/>
            <person name="Wiebenga A."/>
            <person name="Aguilar-Osorio G."/>
            <person name="Amillis S."/>
            <person name="Uchima C.A."/>
            <person name="Anderluh G."/>
            <person name="Asadollahi M."/>
            <person name="Askin M."/>
            <person name="Barry K."/>
            <person name="Battaglia E."/>
            <person name="Bayram O."/>
            <person name="Benocci T."/>
            <person name="Braus-Stromeyer S.A."/>
            <person name="Caldana C."/>
            <person name="Canovas D."/>
            <person name="Cerqueira G.C."/>
            <person name="Chen F."/>
            <person name="Chen W."/>
            <person name="Choi C."/>
            <person name="Clum A."/>
            <person name="Dos Santos R.A."/>
            <person name="Damasio A.R."/>
            <person name="Diallinas G."/>
            <person name="Emri T."/>
            <person name="Fekete E."/>
            <person name="Flipphi M."/>
            <person name="Freyberg S."/>
            <person name="Gallo A."/>
            <person name="Gournas C."/>
            <person name="Habgood R."/>
            <person name="Hainaut M."/>
            <person name="Harispe M.L."/>
            <person name="Henrissat B."/>
            <person name="Hilden K.S."/>
            <person name="Hope R."/>
            <person name="Hossain A."/>
            <person name="Karabika E."/>
            <person name="Karaffa L."/>
            <person name="Karanyi Z."/>
            <person name="Krasevec N."/>
            <person name="Kuo A."/>
            <person name="Kusch H."/>
            <person name="LaButti K."/>
            <person name="Lagendijk E.L."/>
            <person name="Lapidus A."/>
            <person name="Levasseur A."/>
            <person name="Lindquist E."/>
            <person name="Lipzen A."/>
            <person name="Logrieco A.F."/>
            <person name="MacCabe A."/>
            <person name="Maekelae M.R."/>
            <person name="Malavazi I."/>
            <person name="Melin P."/>
            <person name="Meyer V."/>
            <person name="Mielnichuk N."/>
            <person name="Miskei M."/>
            <person name="Molnar A.P."/>
            <person name="Mule G."/>
            <person name="Ngan C.Y."/>
            <person name="Orejas M."/>
            <person name="Orosz E."/>
            <person name="Ouedraogo J.P."/>
            <person name="Overkamp K.M."/>
            <person name="Park H.-S."/>
            <person name="Perrone G."/>
            <person name="Piumi F."/>
            <person name="Punt P.J."/>
            <person name="Ram A.F."/>
            <person name="Ramon A."/>
            <person name="Rauscher S."/>
            <person name="Record E."/>
            <person name="Riano-Pachon D.M."/>
            <person name="Robert V."/>
            <person name="Roehrig J."/>
            <person name="Ruller R."/>
            <person name="Salamov A."/>
            <person name="Salih N.S."/>
            <person name="Samson R.A."/>
            <person name="Sandor E."/>
            <person name="Sanguinetti M."/>
            <person name="Schuetze T."/>
            <person name="Sepcic K."/>
            <person name="Shelest E."/>
            <person name="Sherlock G."/>
            <person name="Sophianopoulou V."/>
            <person name="Squina F.M."/>
            <person name="Sun H."/>
            <person name="Susca A."/>
            <person name="Todd R.B."/>
            <person name="Tsang A."/>
            <person name="Unkles S.E."/>
            <person name="van de Wiele N."/>
            <person name="van Rossen-Uffink D."/>
            <person name="Oliveira J.V."/>
            <person name="Vesth T.C."/>
            <person name="Visser J."/>
            <person name="Yu J.-H."/>
            <person name="Zhou M."/>
            <person name="Andersen M.R."/>
            <person name="Archer D.B."/>
            <person name="Baker S.E."/>
            <person name="Benoit I."/>
            <person name="Brakhage A.A."/>
            <person name="Braus G.H."/>
            <person name="Fischer R."/>
            <person name="Frisvad J.C."/>
            <person name="Goldman G.H."/>
            <person name="Houbraken J."/>
            <person name="Oakley B."/>
            <person name="Pocsi I."/>
            <person name="Scazzocchio C."/>
            <person name="Seiboth B."/>
            <person name="vanKuyk P.A."/>
            <person name="Wortman J."/>
            <person name="Dyer P.S."/>
            <person name="Grigoriev I.V."/>
        </authorList>
    </citation>
    <scope>NUCLEOTIDE SEQUENCE [LARGE SCALE GENOMIC DNA]</scope>
    <source>
        <strain evidence="2">CBS 516.65</strain>
    </source>
</reference>
<name>A0A1L9VGR1_ASPGL</name>